<keyword evidence="4 7" id="KW-1133">Transmembrane helix</keyword>
<feature type="transmembrane region" description="Helical" evidence="7">
    <location>
        <begin position="252"/>
        <end position="274"/>
    </location>
</feature>
<evidence type="ECO:0000313" key="10">
    <source>
        <dbReference type="Proteomes" id="UP000315349"/>
    </source>
</evidence>
<evidence type="ECO:0000256" key="4">
    <source>
        <dbReference type="ARBA" id="ARBA00022989"/>
    </source>
</evidence>
<evidence type="ECO:0000256" key="5">
    <source>
        <dbReference type="ARBA" id="ARBA00023136"/>
    </source>
</evidence>
<feature type="transmembrane region" description="Helical" evidence="7">
    <location>
        <begin position="96"/>
        <end position="114"/>
    </location>
</feature>
<keyword evidence="5 7" id="KW-0472">Membrane</keyword>
<evidence type="ECO:0000256" key="2">
    <source>
        <dbReference type="ARBA" id="ARBA00022475"/>
    </source>
</evidence>
<comment type="similarity">
    <text evidence="6">Belongs to the exbB/tolQ family.</text>
</comment>
<dbReference type="Pfam" id="PF01618">
    <property type="entry name" value="MotA_ExbB"/>
    <property type="match status" value="1"/>
</dbReference>
<dbReference type="KEGG" id="peh:Spb1_26790"/>
<keyword evidence="3 7" id="KW-0812">Transmembrane</keyword>
<dbReference type="GO" id="GO:0005886">
    <property type="term" value="C:plasma membrane"/>
    <property type="evidence" value="ECO:0007669"/>
    <property type="project" value="UniProtKB-SubCell"/>
</dbReference>
<feature type="domain" description="MotA/TolQ/ExbB proton channel" evidence="8">
    <location>
        <begin position="178"/>
        <end position="284"/>
    </location>
</feature>
<evidence type="ECO:0000313" key="9">
    <source>
        <dbReference type="EMBL" id="QDV30745.1"/>
    </source>
</evidence>
<evidence type="ECO:0000259" key="8">
    <source>
        <dbReference type="Pfam" id="PF01618"/>
    </source>
</evidence>
<dbReference type="InterPro" id="IPR002898">
    <property type="entry name" value="MotA_ExbB_proton_chnl"/>
</dbReference>
<evidence type="ECO:0000256" key="6">
    <source>
        <dbReference type="RuleBase" id="RU004057"/>
    </source>
</evidence>
<keyword evidence="6" id="KW-0813">Transport</keyword>
<feature type="transmembrane region" description="Helical" evidence="7">
    <location>
        <begin position="63"/>
        <end position="84"/>
    </location>
</feature>
<dbReference type="PANTHER" id="PTHR30625">
    <property type="entry name" value="PROTEIN TOLQ"/>
    <property type="match status" value="1"/>
</dbReference>
<dbReference type="Proteomes" id="UP000315349">
    <property type="component" value="Chromosome"/>
</dbReference>
<sequence>MRSDCTALTLRWHLTIEDLILNQMRLDESASFTHVTPGQNCRMKIQMQNQSAKIVAHKSKLDFSWVIGGLAAVAFYLVLPSIPLDENFKYRYFNSHWIEHCTVALFFIGLAILGRKLLNWPSERGVLSENILDGIKFDPQSDSSVVAQLLREHIQLTGRRYQSTELFRRIETVCGYVISRHTAADLESHLSYLADTAMARLHSSYAALRTITWAIPILGFLGTVIGITMAIANVTPEQLESSLNEVTSGLAVAFDTTALSLALSMILVFATFAIERGESNVLDQIEDFTVHRLLGFFPVEKSSEVSPLLAAEHDVARRFLDQADILTRQHLEAWNNTVSRCREQWASLATEQGRSLAGALSAAMNEALSTQQQLLQQTQAESRREVEAMQASFAENLSLMQQQLAESVRSQLELMHQSWKSASEAQSSIQHQFTSALAGTIDAVQQNVSTLAGSLQDVSTHSLAQAEALERQTIQISSLVGSSQQLIQAESLLAENLATLKQTQTLEETLLNLNAAVHLLSARAHHRAA</sequence>
<proteinExistence type="inferred from homology"/>
<accession>A0A518GQ48</accession>
<reference evidence="9 10" key="1">
    <citation type="submission" date="2019-02" db="EMBL/GenBank/DDBJ databases">
        <title>Deep-cultivation of Planctomycetes and their phenomic and genomic characterization uncovers novel biology.</title>
        <authorList>
            <person name="Wiegand S."/>
            <person name="Jogler M."/>
            <person name="Boedeker C."/>
            <person name="Pinto D."/>
            <person name="Vollmers J."/>
            <person name="Rivas-Marin E."/>
            <person name="Kohn T."/>
            <person name="Peeters S.H."/>
            <person name="Heuer A."/>
            <person name="Rast P."/>
            <person name="Oberbeckmann S."/>
            <person name="Bunk B."/>
            <person name="Jeske O."/>
            <person name="Meyerdierks A."/>
            <person name="Storesund J.E."/>
            <person name="Kallscheuer N."/>
            <person name="Luecker S."/>
            <person name="Lage O.M."/>
            <person name="Pohl T."/>
            <person name="Merkel B.J."/>
            <person name="Hornburger P."/>
            <person name="Mueller R.-W."/>
            <person name="Bruemmer F."/>
            <person name="Labrenz M."/>
            <person name="Spormann A.M."/>
            <person name="Op den Camp H."/>
            <person name="Overmann J."/>
            <person name="Amann R."/>
            <person name="Jetten M.S.M."/>
            <person name="Mascher T."/>
            <person name="Medema M.H."/>
            <person name="Devos D.P."/>
            <person name="Kaster A.-K."/>
            <person name="Ovreas L."/>
            <person name="Rohde M."/>
            <person name="Galperin M.Y."/>
            <person name="Jogler C."/>
        </authorList>
    </citation>
    <scope>NUCLEOTIDE SEQUENCE [LARGE SCALE GENOMIC DNA]</scope>
    <source>
        <strain evidence="9 10">Spb1</strain>
    </source>
</reference>
<dbReference type="EMBL" id="CP036299">
    <property type="protein sequence ID" value="QDV30745.1"/>
    <property type="molecule type" value="Genomic_DNA"/>
</dbReference>
<gene>
    <name evidence="9" type="ORF">Spb1_26790</name>
</gene>
<evidence type="ECO:0000256" key="3">
    <source>
        <dbReference type="ARBA" id="ARBA00022692"/>
    </source>
</evidence>
<dbReference type="OrthoDB" id="230181at2"/>
<protein>
    <submittedName>
        <fullName evidence="9">MotA/TolQ/ExbB proton channel family protein</fullName>
    </submittedName>
</protein>
<dbReference type="PANTHER" id="PTHR30625:SF11">
    <property type="entry name" value="MOTA_TOLQ_EXBB PROTON CHANNEL DOMAIN-CONTAINING PROTEIN"/>
    <property type="match status" value="1"/>
</dbReference>
<keyword evidence="10" id="KW-1185">Reference proteome</keyword>
<name>A0A518GQ48_9PLAN</name>
<evidence type="ECO:0000256" key="1">
    <source>
        <dbReference type="ARBA" id="ARBA00004651"/>
    </source>
</evidence>
<feature type="transmembrane region" description="Helical" evidence="7">
    <location>
        <begin position="210"/>
        <end position="232"/>
    </location>
</feature>
<comment type="subcellular location">
    <subcellularLocation>
        <location evidence="1">Cell membrane</location>
        <topology evidence="1">Multi-pass membrane protein</topology>
    </subcellularLocation>
    <subcellularLocation>
        <location evidence="6">Membrane</location>
        <topology evidence="6">Multi-pass membrane protein</topology>
    </subcellularLocation>
</comment>
<keyword evidence="2" id="KW-1003">Cell membrane</keyword>
<organism evidence="9 10">
    <name type="scientific">Planctopirus ephydatiae</name>
    <dbReference type="NCBI Taxonomy" id="2528019"/>
    <lineage>
        <taxon>Bacteria</taxon>
        <taxon>Pseudomonadati</taxon>
        <taxon>Planctomycetota</taxon>
        <taxon>Planctomycetia</taxon>
        <taxon>Planctomycetales</taxon>
        <taxon>Planctomycetaceae</taxon>
        <taxon>Planctopirus</taxon>
    </lineage>
</organism>
<dbReference type="AlphaFoldDB" id="A0A518GQ48"/>
<dbReference type="InterPro" id="IPR050790">
    <property type="entry name" value="ExbB/TolQ_transport"/>
</dbReference>
<keyword evidence="6" id="KW-0653">Protein transport</keyword>
<evidence type="ECO:0000256" key="7">
    <source>
        <dbReference type="SAM" id="Phobius"/>
    </source>
</evidence>
<dbReference type="GO" id="GO:0017038">
    <property type="term" value="P:protein import"/>
    <property type="evidence" value="ECO:0007669"/>
    <property type="project" value="TreeGrafter"/>
</dbReference>